<dbReference type="OrthoDB" id="7427652at2759"/>
<protein>
    <submittedName>
        <fullName evidence="2">Uncharacterized protein</fullName>
    </submittedName>
</protein>
<accession>A0A4C1WGV6</accession>
<comment type="caution">
    <text evidence="2">The sequence shown here is derived from an EMBL/GenBank/DDBJ whole genome shotgun (WGS) entry which is preliminary data.</text>
</comment>
<keyword evidence="3" id="KW-1185">Reference proteome</keyword>
<evidence type="ECO:0000256" key="1">
    <source>
        <dbReference type="SAM" id="MobiDB-lite"/>
    </source>
</evidence>
<feature type="region of interest" description="Disordered" evidence="1">
    <location>
        <begin position="140"/>
        <end position="160"/>
    </location>
</feature>
<evidence type="ECO:0000313" key="3">
    <source>
        <dbReference type="Proteomes" id="UP000299102"/>
    </source>
</evidence>
<proteinExistence type="predicted"/>
<dbReference type="Proteomes" id="UP000299102">
    <property type="component" value="Unassembled WGS sequence"/>
</dbReference>
<feature type="compositionally biased region" description="Basic residues" evidence="1">
    <location>
        <begin position="144"/>
        <end position="160"/>
    </location>
</feature>
<gene>
    <name evidence="2" type="ORF">EVAR_33497_1</name>
</gene>
<dbReference type="AlphaFoldDB" id="A0A4C1WGV6"/>
<evidence type="ECO:0000313" key="2">
    <source>
        <dbReference type="EMBL" id="GBP49742.1"/>
    </source>
</evidence>
<sequence>MFRVVFQCGRRMDAPKPALVPVRSSVTPHRRRYTYYKQLYKPMCYELPKPLIVSSLHYIVDYVTKNLRSFESLGEPTDKWDTLTICVISAKIDPTTACTECQGQSCSNVLLSTTEEDSCDFDGETNDSCPFEEILNIQQEEEKKRKRGRRRRRRNRRHDS</sequence>
<name>A0A4C1WGV6_EUMVA</name>
<dbReference type="EMBL" id="BGZK01000551">
    <property type="protein sequence ID" value="GBP49742.1"/>
    <property type="molecule type" value="Genomic_DNA"/>
</dbReference>
<organism evidence="2 3">
    <name type="scientific">Eumeta variegata</name>
    <name type="common">Bagworm moth</name>
    <name type="synonym">Eumeta japonica</name>
    <dbReference type="NCBI Taxonomy" id="151549"/>
    <lineage>
        <taxon>Eukaryota</taxon>
        <taxon>Metazoa</taxon>
        <taxon>Ecdysozoa</taxon>
        <taxon>Arthropoda</taxon>
        <taxon>Hexapoda</taxon>
        <taxon>Insecta</taxon>
        <taxon>Pterygota</taxon>
        <taxon>Neoptera</taxon>
        <taxon>Endopterygota</taxon>
        <taxon>Lepidoptera</taxon>
        <taxon>Glossata</taxon>
        <taxon>Ditrysia</taxon>
        <taxon>Tineoidea</taxon>
        <taxon>Psychidae</taxon>
        <taxon>Oiketicinae</taxon>
        <taxon>Eumeta</taxon>
    </lineage>
</organism>
<reference evidence="2 3" key="1">
    <citation type="journal article" date="2019" name="Commun. Biol.">
        <title>The bagworm genome reveals a unique fibroin gene that provides high tensile strength.</title>
        <authorList>
            <person name="Kono N."/>
            <person name="Nakamura H."/>
            <person name="Ohtoshi R."/>
            <person name="Tomita M."/>
            <person name="Numata K."/>
            <person name="Arakawa K."/>
        </authorList>
    </citation>
    <scope>NUCLEOTIDE SEQUENCE [LARGE SCALE GENOMIC DNA]</scope>
</reference>